<dbReference type="PROSITE" id="PS51257">
    <property type="entry name" value="PROKAR_LIPOPROTEIN"/>
    <property type="match status" value="1"/>
</dbReference>
<feature type="chain" id="PRO_5037205551" evidence="2">
    <location>
        <begin position="22"/>
        <end position="201"/>
    </location>
</feature>
<feature type="region of interest" description="Disordered" evidence="1">
    <location>
        <begin position="22"/>
        <end position="158"/>
    </location>
</feature>
<feature type="domain" description="LysM" evidence="3">
    <location>
        <begin position="155"/>
        <end position="198"/>
    </location>
</feature>
<name>A0A934R1Z3_9BACT</name>
<dbReference type="EMBL" id="JAENIK010000004">
    <property type="protein sequence ID" value="MBK1814648.1"/>
    <property type="molecule type" value="Genomic_DNA"/>
</dbReference>
<dbReference type="SUPFAM" id="SSF54106">
    <property type="entry name" value="LysM domain"/>
    <property type="match status" value="1"/>
</dbReference>
<gene>
    <name evidence="4" type="ORF">JIN84_03430</name>
</gene>
<evidence type="ECO:0000313" key="4">
    <source>
        <dbReference type="EMBL" id="MBK1814648.1"/>
    </source>
</evidence>
<evidence type="ECO:0000313" key="5">
    <source>
        <dbReference type="Proteomes" id="UP000600139"/>
    </source>
</evidence>
<proteinExistence type="predicted"/>
<dbReference type="Gene3D" id="3.10.350.10">
    <property type="entry name" value="LysM domain"/>
    <property type="match status" value="1"/>
</dbReference>
<dbReference type="AlphaFoldDB" id="A0A934R1Z3"/>
<comment type="caution">
    <text evidence="4">The sequence shown here is derived from an EMBL/GenBank/DDBJ whole genome shotgun (WGS) entry which is preliminary data.</text>
</comment>
<accession>A0A934R1Z3</accession>
<feature type="signal peptide" evidence="2">
    <location>
        <begin position="1"/>
        <end position="21"/>
    </location>
</feature>
<dbReference type="SMART" id="SM00257">
    <property type="entry name" value="LysM"/>
    <property type="match status" value="1"/>
</dbReference>
<dbReference type="InterPro" id="IPR018392">
    <property type="entry name" value="LysM"/>
</dbReference>
<dbReference type="Pfam" id="PF01476">
    <property type="entry name" value="LysM"/>
    <property type="match status" value="1"/>
</dbReference>
<feature type="compositionally biased region" description="Basic and acidic residues" evidence="1">
    <location>
        <begin position="63"/>
        <end position="75"/>
    </location>
</feature>
<feature type="compositionally biased region" description="Polar residues" evidence="1">
    <location>
        <begin position="100"/>
        <end position="115"/>
    </location>
</feature>
<feature type="compositionally biased region" description="Polar residues" evidence="1">
    <location>
        <begin position="78"/>
        <end position="93"/>
    </location>
</feature>
<evidence type="ECO:0000256" key="2">
    <source>
        <dbReference type="SAM" id="SignalP"/>
    </source>
</evidence>
<organism evidence="4 5">
    <name type="scientific">Luteolibacter yonseiensis</name>
    <dbReference type="NCBI Taxonomy" id="1144680"/>
    <lineage>
        <taxon>Bacteria</taxon>
        <taxon>Pseudomonadati</taxon>
        <taxon>Verrucomicrobiota</taxon>
        <taxon>Verrucomicrobiia</taxon>
        <taxon>Verrucomicrobiales</taxon>
        <taxon>Verrucomicrobiaceae</taxon>
        <taxon>Luteolibacter</taxon>
    </lineage>
</organism>
<dbReference type="PANTHER" id="PTHR33734">
    <property type="entry name" value="LYSM DOMAIN-CONTAINING GPI-ANCHORED PROTEIN 2"/>
    <property type="match status" value="1"/>
</dbReference>
<keyword evidence="2" id="KW-0732">Signal</keyword>
<dbReference type="CDD" id="cd00118">
    <property type="entry name" value="LysM"/>
    <property type="match status" value="1"/>
</dbReference>
<evidence type="ECO:0000256" key="1">
    <source>
        <dbReference type="SAM" id="MobiDB-lite"/>
    </source>
</evidence>
<reference evidence="4" key="1">
    <citation type="submission" date="2021-01" db="EMBL/GenBank/DDBJ databases">
        <title>Modified the classification status of verrucomicrobia.</title>
        <authorList>
            <person name="Feng X."/>
        </authorList>
    </citation>
    <scope>NUCLEOTIDE SEQUENCE</scope>
    <source>
        <strain evidence="4">JCM 18052</strain>
    </source>
</reference>
<dbReference type="Proteomes" id="UP000600139">
    <property type="component" value="Unassembled WGS sequence"/>
</dbReference>
<keyword evidence="5" id="KW-1185">Reference proteome</keyword>
<dbReference type="PROSITE" id="PS51782">
    <property type="entry name" value="LYSM"/>
    <property type="match status" value="1"/>
</dbReference>
<dbReference type="PANTHER" id="PTHR33734:SF22">
    <property type="entry name" value="MEMBRANE-BOUND LYTIC MUREIN TRANSGLYCOSYLASE D"/>
    <property type="match status" value="1"/>
</dbReference>
<sequence length="201" mass="21136">MKPVLWTLVSCVFALALSSCGNSGGGGNPQASTGPFDRNGNYVEEWADNPAKWRKSGGSPSPHELKSDELPEIARNDQPPQNSVPLVTSSASVNKPVPTIGQTQIAKNKSTTAKPTQVVVRTRPLETPSASSSKPKPKPKPVLVKAKPKPKPKSTRYVVKQGDSLSAIASRTGASVSAIKAQNGISGTLIRPGQSLVIPKR</sequence>
<protein>
    <submittedName>
        <fullName evidence="4">LysM peptidoglycan-binding domain-containing protein</fullName>
    </submittedName>
</protein>
<dbReference type="RefSeq" id="WP_200349605.1">
    <property type="nucleotide sequence ID" value="NZ_BAABHZ010000010.1"/>
</dbReference>
<dbReference type="InterPro" id="IPR036779">
    <property type="entry name" value="LysM_dom_sf"/>
</dbReference>
<evidence type="ECO:0000259" key="3">
    <source>
        <dbReference type="PROSITE" id="PS51782"/>
    </source>
</evidence>